<comment type="caution">
    <text evidence="1">The sequence shown here is derived from an EMBL/GenBank/DDBJ whole genome shotgun (WGS) entry which is preliminary data.</text>
</comment>
<dbReference type="EMBL" id="BJLA01000001">
    <property type="protein sequence ID" value="GEA29227.1"/>
    <property type="molecule type" value="Genomic_DNA"/>
</dbReference>
<protein>
    <submittedName>
        <fullName evidence="1">Uncharacterized protein</fullName>
    </submittedName>
</protein>
<reference evidence="1 2" key="1">
    <citation type="submission" date="2019-06" db="EMBL/GenBank/DDBJ databases">
        <title>Draft genome sequence of Clostridium diolis DSM 15410.</title>
        <authorList>
            <person name="Kobayashi H."/>
            <person name="Tanizawa Y."/>
            <person name="Tohno M."/>
        </authorList>
    </citation>
    <scope>NUCLEOTIDE SEQUENCE [LARGE SCALE GENOMIC DNA]</scope>
    <source>
        <strain evidence="1 2">DSM 15410</strain>
    </source>
</reference>
<dbReference type="Proteomes" id="UP000325212">
    <property type="component" value="Unassembled WGS sequence"/>
</dbReference>
<dbReference type="AlphaFoldDB" id="A0AAV3VV96"/>
<keyword evidence="2" id="KW-1185">Reference proteome</keyword>
<sequence>MKNDNMNLTIEEAYKSMINFLEKYYQRTNSDDIGGLLGDIMLIDEGRTADPASWHDWIESVERMKSENR</sequence>
<proteinExistence type="predicted"/>
<evidence type="ECO:0000313" key="2">
    <source>
        <dbReference type="Proteomes" id="UP000325212"/>
    </source>
</evidence>
<dbReference type="RefSeq" id="WP_023973224.1">
    <property type="nucleotide sequence ID" value="NZ_BJLA01000001.1"/>
</dbReference>
<organism evidence="1 2">
    <name type="scientific">Clostridium diolis</name>
    <dbReference type="NCBI Taxonomy" id="223919"/>
    <lineage>
        <taxon>Bacteria</taxon>
        <taxon>Bacillati</taxon>
        <taxon>Bacillota</taxon>
        <taxon>Clostridia</taxon>
        <taxon>Eubacteriales</taxon>
        <taxon>Clostridiaceae</taxon>
        <taxon>Clostridium</taxon>
    </lineage>
</organism>
<name>A0AAV3VV96_9CLOT</name>
<accession>A0AAV3VV96</accession>
<gene>
    <name evidence="1" type="ORF">CDIOL_01500</name>
</gene>
<evidence type="ECO:0000313" key="1">
    <source>
        <dbReference type="EMBL" id="GEA29227.1"/>
    </source>
</evidence>